<sequence>MPKVPNRRHSHHLIVEDEKRAFVEAVIECGLNGEQFAEFIGDSVTSQRRRNRGDRKIRWIFYCNWAHSMKEAEIGPENAHYAWPNEVLKYLRSLVPFDVKGEIKKDAFKVSMVQFCEVVGRKNDIMEI</sequence>
<accession>A0A8B6DSV8</accession>
<comment type="caution">
    <text evidence="1">The sequence shown here is derived from an EMBL/GenBank/DDBJ whole genome shotgun (WGS) entry which is preliminary data.</text>
</comment>
<proteinExistence type="predicted"/>
<dbReference type="EMBL" id="UYJE01003936">
    <property type="protein sequence ID" value="VDI23536.1"/>
    <property type="molecule type" value="Genomic_DNA"/>
</dbReference>
<dbReference type="OrthoDB" id="5954637at2759"/>
<keyword evidence="2" id="KW-1185">Reference proteome</keyword>
<gene>
    <name evidence="1" type="ORF">MGAL_10B073516</name>
</gene>
<evidence type="ECO:0000313" key="1">
    <source>
        <dbReference type="EMBL" id="VDI23536.1"/>
    </source>
</evidence>
<evidence type="ECO:0000313" key="2">
    <source>
        <dbReference type="Proteomes" id="UP000596742"/>
    </source>
</evidence>
<reference evidence="1" key="1">
    <citation type="submission" date="2018-11" db="EMBL/GenBank/DDBJ databases">
        <authorList>
            <person name="Alioto T."/>
            <person name="Alioto T."/>
        </authorList>
    </citation>
    <scope>NUCLEOTIDE SEQUENCE</scope>
</reference>
<dbReference type="Proteomes" id="UP000596742">
    <property type="component" value="Unassembled WGS sequence"/>
</dbReference>
<organism evidence="1 2">
    <name type="scientific">Mytilus galloprovincialis</name>
    <name type="common">Mediterranean mussel</name>
    <dbReference type="NCBI Taxonomy" id="29158"/>
    <lineage>
        <taxon>Eukaryota</taxon>
        <taxon>Metazoa</taxon>
        <taxon>Spiralia</taxon>
        <taxon>Lophotrochozoa</taxon>
        <taxon>Mollusca</taxon>
        <taxon>Bivalvia</taxon>
        <taxon>Autobranchia</taxon>
        <taxon>Pteriomorphia</taxon>
        <taxon>Mytilida</taxon>
        <taxon>Mytiloidea</taxon>
        <taxon>Mytilidae</taxon>
        <taxon>Mytilinae</taxon>
        <taxon>Mytilus</taxon>
    </lineage>
</organism>
<name>A0A8B6DSV8_MYTGA</name>
<dbReference type="AlphaFoldDB" id="A0A8B6DSV8"/>
<protein>
    <submittedName>
        <fullName evidence="1">Uncharacterized protein</fullName>
    </submittedName>
</protein>